<organism evidence="1 2">
    <name type="scientific">Caerostris extrusa</name>
    <name type="common">Bark spider</name>
    <name type="synonym">Caerostris bankana</name>
    <dbReference type="NCBI Taxonomy" id="172846"/>
    <lineage>
        <taxon>Eukaryota</taxon>
        <taxon>Metazoa</taxon>
        <taxon>Ecdysozoa</taxon>
        <taxon>Arthropoda</taxon>
        <taxon>Chelicerata</taxon>
        <taxon>Arachnida</taxon>
        <taxon>Araneae</taxon>
        <taxon>Araneomorphae</taxon>
        <taxon>Entelegynae</taxon>
        <taxon>Araneoidea</taxon>
        <taxon>Araneidae</taxon>
        <taxon>Caerostris</taxon>
    </lineage>
</organism>
<comment type="caution">
    <text evidence="1">The sequence shown here is derived from an EMBL/GenBank/DDBJ whole genome shotgun (WGS) entry which is preliminary data.</text>
</comment>
<keyword evidence="2" id="KW-1185">Reference proteome</keyword>
<dbReference type="AlphaFoldDB" id="A0AAV4MLB4"/>
<dbReference type="EMBL" id="BPLR01019860">
    <property type="protein sequence ID" value="GIX72590.1"/>
    <property type="molecule type" value="Genomic_DNA"/>
</dbReference>
<sequence>MLFTFLVTLFAAPLYLLYWIKWALAYAAIRLYSAFQDKRLNAYDITALGDPIKLGFLVPPLEKELESPFPDSHLQEAADEVAFYGVNSKSECLLVRLARGCNHKADAWIYLKLANGKTYNLAETTGRWRIFYCGMLKEVSENKKDAAETVFVKFVFLWTSSSDIYDCTFDTNPCGFATAMARSEWRVPFVPPTQKLKDALNYYAQTGIINGTVSINDGSDYEMYLFGKKFRSLGKSASIAGCKFTSILGNVPSTGFSFQLSSISVPYAFKSLPFGFIVDGNGTLSPLKNLDINMKPSSTENLRSSFKANFFCSGQGWSGFLEMSFVEYKVNNRKGFGLIMSGEVYNETKSLPAKSEPSITFPE</sequence>
<evidence type="ECO:0000313" key="2">
    <source>
        <dbReference type="Proteomes" id="UP001054945"/>
    </source>
</evidence>
<evidence type="ECO:0000313" key="1">
    <source>
        <dbReference type="EMBL" id="GIX72590.1"/>
    </source>
</evidence>
<dbReference type="PANTHER" id="PTHR34717">
    <property type="entry name" value="EG:BACR7A4.20 PROTEIN"/>
    <property type="match status" value="1"/>
</dbReference>
<protein>
    <submittedName>
        <fullName evidence="1">Phosphoenolpyruvate synthase</fullName>
    </submittedName>
</protein>
<name>A0AAV4MLB4_CAEEX</name>
<dbReference type="PANTHER" id="PTHR34717:SF1">
    <property type="entry name" value="EG:BACR7A4.20 PROTEIN"/>
    <property type="match status" value="1"/>
</dbReference>
<accession>A0AAV4MLB4</accession>
<dbReference type="Proteomes" id="UP001054945">
    <property type="component" value="Unassembled WGS sequence"/>
</dbReference>
<reference evidence="1 2" key="1">
    <citation type="submission" date="2021-06" db="EMBL/GenBank/DDBJ databases">
        <title>Caerostris extrusa draft genome.</title>
        <authorList>
            <person name="Kono N."/>
            <person name="Arakawa K."/>
        </authorList>
    </citation>
    <scope>NUCLEOTIDE SEQUENCE [LARGE SCALE GENOMIC DNA]</scope>
</reference>
<gene>
    <name evidence="1" type="primary">ppsA_7</name>
    <name evidence="1" type="ORF">CEXT_365291</name>
</gene>
<feature type="non-terminal residue" evidence="1">
    <location>
        <position position="363"/>
    </location>
</feature>
<proteinExistence type="predicted"/>